<evidence type="ECO:0000256" key="2">
    <source>
        <dbReference type="RuleBase" id="RU003995"/>
    </source>
</evidence>
<evidence type="ECO:0000256" key="3">
    <source>
        <dbReference type="SAM" id="MobiDB-lite"/>
    </source>
</evidence>
<dbReference type="PANTHER" id="PTHR33346:SF42">
    <property type="entry name" value="DEHYDRIN XERO 1"/>
    <property type="match status" value="1"/>
</dbReference>
<feature type="region of interest" description="Disordered" evidence="3">
    <location>
        <begin position="1"/>
        <end position="168"/>
    </location>
</feature>
<evidence type="ECO:0000256" key="1">
    <source>
        <dbReference type="ARBA" id="ARBA00008403"/>
    </source>
</evidence>
<reference evidence="4 5" key="1">
    <citation type="journal article" date="2016" name="G3 (Bethesda)">
        <title>First Draft Assembly and Annotation of the Genome of a California Endemic Oak Quercus lobata Nee (Fagaceae).</title>
        <authorList>
            <person name="Sork V.L."/>
            <person name="Fitz-Gibbon S.T."/>
            <person name="Puiu D."/>
            <person name="Crepeau M."/>
            <person name="Gugger P.F."/>
            <person name="Sherman R."/>
            <person name="Stevens K."/>
            <person name="Langley C.H."/>
            <person name="Pellegrini M."/>
            <person name="Salzberg S.L."/>
        </authorList>
    </citation>
    <scope>NUCLEOTIDE SEQUENCE [LARGE SCALE GENOMIC DNA]</scope>
    <source>
        <strain evidence="4 5">cv. SW786</strain>
    </source>
</reference>
<dbReference type="AlphaFoldDB" id="A0A7N2LYM1"/>
<protein>
    <recommendedName>
        <fullName evidence="6">Dehydrin</fullName>
    </recommendedName>
</protein>
<feature type="compositionally biased region" description="Basic and acidic residues" evidence="3">
    <location>
        <begin position="111"/>
        <end position="129"/>
    </location>
</feature>
<evidence type="ECO:0000313" key="5">
    <source>
        <dbReference type="Proteomes" id="UP000594261"/>
    </source>
</evidence>
<dbReference type="EMBL" id="LRBV02000006">
    <property type="status" value="NOT_ANNOTATED_CDS"/>
    <property type="molecule type" value="Genomic_DNA"/>
</dbReference>
<dbReference type="PANTHER" id="PTHR33346">
    <property type="entry name" value="DEHYDRIN XERO 2-RELATED"/>
    <property type="match status" value="1"/>
</dbReference>
<dbReference type="InterPro" id="IPR030513">
    <property type="entry name" value="Dehydrin_CS"/>
</dbReference>
<dbReference type="PROSITE" id="PS00823">
    <property type="entry name" value="DEHYDRIN_2"/>
    <property type="match status" value="1"/>
</dbReference>
<dbReference type="EnsemblPlants" id="QL06p035188:mrna">
    <property type="protein sequence ID" value="QL06p035188:mrna"/>
    <property type="gene ID" value="QL06p035188"/>
</dbReference>
<dbReference type="OMA" id="YAGERHE"/>
<dbReference type="Gramene" id="QL06p035188:mrna">
    <property type="protein sequence ID" value="QL06p035188:mrna"/>
    <property type="gene ID" value="QL06p035188"/>
</dbReference>
<organism evidence="4 5">
    <name type="scientific">Quercus lobata</name>
    <name type="common">Valley oak</name>
    <dbReference type="NCBI Taxonomy" id="97700"/>
    <lineage>
        <taxon>Eukaryota</taxon>
        <taxon>Viridiplantae</taxon>
        <taxon>Streptophyta</taxon>
        <taxon>Embryophyta</taxon>
        <taxon>Tracheophyta</taxon>
        <taxon>Spermatophyta</taxon>
        <taxon>Magnoliopsida</taxon>
        <taxon>eudicotyledons</taxon>
        <taxon>Gunneridae</taxon>
        <taxon>Pentapetalae</taxon>
        <taxon>rosids</taxon>
        <taxon>fabids</taxon>
        <taxon>Fagales</taxon>
        <taxon>Fagaceae</taxon>
        <taxon>Quercus</taxon>
    </lineage>
</organism>
<comment type="similarity">
    <text evidence="1 2">Belongs to the plant dehydrin family.</text>
</comment>
<name>A0A7N2LYM1_QUELO</name>
<evidence type="ECO:0008006" key="6">
    <source>
        <dbReference type="Google" id="ProtNLM"/>
    </source>
</evidence>
<dbReference type="GO" id="GO:0009414">
    <property type="term" value="P:response to water deprivation"/>
    <property type="evidence" value="ECO:0007669"/>
    <property type="project" value="UniProtKB-ARBA"/>
</dbReference>
<dbReference type="Proteomes" id="UP000594261">
    <property type="component" value="Chromosome 6"/>
</dbReference>
<dbReference type="PROSITE" id="PS00315">
    <property type="entry name" value="DEHYDRIN_1"/>
    <property type="match status" value="1"/>
</dbReference>
<dbReference type="GO" id="GO:0009631">
    <property type="term" value="P:cold acclimation"/>
    <property type="evidence" value="ECO:0007669"/>
    <property type="project" value="TreeGrafter"/>
</dbReference>
<dbReference type="Pfam" id="PF00257">
    <property type="entry name" value="Dehydrin"/>
    <property type="match status" value="1"/>
</dbReference>
<feature type="compositionally biased region" description="Polar residues" evidence="3">
    <location>
        <begin position="57"/>
        <end position="66"/>
    </location>
</feature>
<dbReference type="FunCoup" id="A0A7N2LYM1">
    <property type="interactions" value="56"/>
</dbReference>
<accession>A0A7N2LYM1</accession>
<evidence type="ECO:0000313" key="4">
    <source>
        <dbReference type="EnsemblPlants" id="QL06p035188:mrna"/>
    </source>
</evidence>
<sequence length="168" mass="18312">MSNYENQYSGATPVVDEYGNPIRSDEHGHRTHTSEYGNPTHQTNTGYGTGGLDTTTHQGMRTNATTPAYGGDYRNDQQQNQGLSGMLHRSGSSSSSSSEDDGMGGRRKKKGLTEKIKEKIPGIGHKDDDSSQQSHATSATTPGYHEGQQHEEKKGIMDKIKEKLPGHH</sequence>
<feature type="compositionally biased region" description="Polar residues" evidence="3">
    <location>
        <begin position="1"/>
        <end position="10"/>
    </location>
</feature>
<feature type="compositionally biased region" description="Basic and acidic residues" evidence="3">
    <location>
        <begin position="147"/>
        <end position="168"/>
    </location>
</feature>
<dbReference type="GO" id="GO:0009737">
    <property type="term" value="P:response to abscisic acid"/>
    <property type="evidence" value="ECO:0007669"/>
    <property type="project" value="TreeGrafter"/>
</dbReference>
<keyword evidence="5" id="KW-1185">Reference proteome</keyword>
<dbReference type="InterPro" id="IPR000167">
    <property type="entry name" value="Dehydrin"/>
</dbReference>
<reference evidence="4" key="2">
    <citation type="submission" date="2021-01" db="UniProtKB">
        <authorList>
            <consortium name="EnsemblPlants"/>
        </authorList>
    </citation>
    <scope>IDENTIFICATION</scope>
</reference>
<feature type="compositionally biased region" description="Low complexity" evidence="3">
    <location>
        <begin position="82"/>
        <end position="97"/>
    </location>
</feature>
<dbReference type="InParanoid" id="A0A7N2LYM1"/>
<dbReference type="GO" id="GO:0005829">
    <property type="term" value="C:cytosol"/>
    <property type="evidence" value="ECO:0007669"/>
    <property type="project" value="TreeGrafter"/>
</dbReference>
<proteinExistence type="inferred from homology"/>